<gene>
    <name evidence="1" type="primary">ORF119688</name>
    <name evidence="2" type="synonym">ORF119696</name>
</gene>
<evidence type="ECO:0000313" key="1">
    <source>
        <dbReference type="EMBL" id="CEK80221.1"/>
    </source>
</evidence>
<dbReference type="AlphaFoldDB" id="A0A0B7AJK3"/>
<accession>A0A0B7AJK3</accession>
<protein>
    <submittedName>
        <fullName evidence="1">Uncharacterized protein</fullName>
    </submittedName>
</protein>
<sequence>MYSMVQFAGTFNSTDNYRQWVQTDKLDGSGTVNNSLSSELSLAGIVQPINHVVNDYLKNYSIQTTLRSSWSLYNITGMNNFVI</sequence>
<evidence type="ECO:0000313" key="2">
    <source>
        <dbReference type="EMBL" id="CEK80223.1"/>
    </source>
</evidence>
<name>A0A0B7AJK3_9EUPU</name>
<reference evidence="1" key="1">
    <citation type="submission" date="2014-12" db="EMBL/GenBank/DDBJ databases">
        <title>Insight into the proteome of Arion vulgaris.</title>
        <authorList>
            <person name="Aradska J."/>
            <person name="Bulat T."/>
            <person name="Smidak R."/>
            <person name="Sarate P."/>
            <person name="Gangsoo J."/>
            <person name="Sialana F."/>
            <person name="Bilban M."/>
            <person name="Lubec G."/>
        </authorList>
    </citation>
    <scope>NUCLEOTIDE SEQUENCE</scope>
    <source>
        <tissue evidence="1">Skin</tissue>
    </source>
</reference>
<dbReference type="EMBL" id="HACG01033356">
    <property type="protein sequence ID" value="CEK80221.1"/>
    <property type="molecule type" value="Transcribed_RNA"/>
</dbReference>
<organism evidence="1">
    <name type="scientific">Arion vulgaris</name>
    <dbReference type="NCBI Taxonomy" id="1028688"/>
    <lineage>
        <taxon>Eukaryota</taxon>
        <taxon>Metazoa</taxon>
        <taxon>Spiralia</taxon>
        <taxon>Lophotrochozoa</taxon>
        <taxon>Mollusca</taxon>
        <taxon>Gastropoda</taxon>
        <taxon>Heterobranchia</taxon>
        <taxon>Euthyneura</taxon>
        <taxon>Panpulmonata</taxon>
        <taxon>Eupulmonata</taxon>
        <taxon>Stylommatophora</taxon>
        <taxon>Helicina</taxon>
        <taxon>Arionoidea</taxon>
        <taxon>Arionidae</taxon>
        <taxon>Arion</taxon>
    </lineage>
</organism>
<proteinExistence type="predicted"/>
<dbReference type="EMBL" id="HACG01033358">
    <property type="protein sequence ID" value="CEK80223.1"/>
    <property type="molecule type" value="Transcribed_RNA"/>
</dbReference>